<organism evidence="3 4">
    <name type="scientific">Wuchereria bancrofti</name>
    <dbReference type="NCBI Taxonomy" id="6293"/>
    <lineage>
        <taxon>Eukaryota</taxon>
        <taxon>Metazoa</taxon>
        <taxon>Ecdysozoa</taxon>
        <taxon>Nematoda</taxon>
        <taxon>Chromadorea</taxon>
        <taxon>Rhabditida</taxon>
        <taxon>Spirurina</taxon>
        <taxon>Spiruromorpha</taxon>
        <taxon>Filarioidea</taxon>
        <taxon>Onchocercidae</taxon>
        <taxon>Wuchereria</taxon>
    </lineage>
</organism>
<keyword evidence="1" id="KW-0472">Membrane</keyword>
<keyword evidence="2" id="KW-0732">Signal</keyword>
<reference evidence="3" key="2">
    <citation type="journal article" date="2016" name="Mol. Ecol.">
        <title>Population genomics of the filarial nematode parasite Wuchereria bancrofti from mosquitoes.</title>
        <authorList>
            <person name="Small S.T."/>
            <person name="Reimer L.J."/>
            <person name="Tisch D.J."/>
            <person name="King C.L."/>
            <person name="Christensen B.M."/>
            <person name="Siba P.M."/>
            <person name="Kazura J.W."/>
            <person name="Serre D."/>
            <person name="Zimmerman P.A."/>
        </authorList>
    </citation>
    <scope>NUCLEOTIDE SEQUENCE</scope>
    <source>
        <strain evidence="3">pt0022</strain>
    </source>
</reference>
<proteinExistence type="predicted"/>
<evidence type="ECO:0000256" key="1">
    <source>
        <dbReference type="SAM" id="Phobius"/>
    </source>
</evidence>
<evidence type="ECO:0000256" key="2">
    <source>
        <dbReference type="SAM" id="SignalP"/>
    </source>
</evidence>
<reference evidence="3" key="1">
    <citation type="submission" date="2015-03" db="EMBL/GenBank/DDBJ databases">
        <title>Wuchereria bancrofti Genome Sequencing Papua New Guinea Strain.</title>
        <authorList>
            <person name="Small S.T."/>
            <person name="Serre D."/>
            <person name="Zimmerman P.A."/>
        </authorList>
    </citation>
    <scope>NUCLEOTIDE SEQUENCE [LARGE SCALE GENOMIC DNA]</scope>
    <source>
        <strain evidence="3">pt0022</strain>
    </source>
</reference>
<dbReference type="WBParaSite" id="mrna-Wban_04562">
    <property type="protein sequence ID" value="mrna-Wban_04562"/>
    <property type="gene ID" value="Wban_04562"/>
</dbReference>
<feature type="signal peptide" evidence="2">
    <location>
        <begin position="1"/>
        <end position="20"/>
    </location>
</feature>
<protein>
    <submittedName>
        <fullName evidence="4">Uncharacterized protein</fullName>
    </submittedName>
</protein>
<evidence type="ECO:0000313" key="4">
    <source>
        <dbReference type="WBParaSite" id="mrna-Wban_04562"/>
    </source>
</evidence>
<accession>A0AAF5PRA4</accession>
<dbReference type="Proteomes" id="UP000093561">
    <property type="component" value="Unassembled WGS sequence"/>
</dbReference>
<reference evidence="4" key="3">
    <citation type="submission" date="2024-02" db="UniProtKB">
        <authorList>
            <consortium name="WormBaseParasite"/>
        </authorList>
    </citation>
    <scope>IDENTIFICATION</scope>
    <source>
        <strain evidence="4">pt0022</strain>
    </source>
</reference>
<dbReference type="AlphaFoldDB" id="A0AAF5PRA4"/>
<feature type="chain" id="PRO_5042030512" evidence="2">
    <location>
        <begin position="21"/>
        <end position="167"/>
    </location>
</feature>
<feature type="transmembrane region" description="Helical" evidence="1">
    <location>
        <begin position="126"/>
        <end position="148"/>
    </location>
</feature>
<sequence length="167" mass="18892">MWQKAVVTCALVLFNAKLYAIQSVDHNFNGTFPMILEASGNETVERVKLKSNESEKSDNISSIVWQKLHHKRKRKKRIISENKEALSNQTNGANGKFYTNVTESINTTMMMISDTKNSSITPMGKMLIAMSVTTTLTIIVTFVLTIYITEKRLFVERQIAMQKIPTG</sequence>
<keyword evidence="1" id="KW-0812">Transmembrane</keyword>
<keyword evidence="1" id="KW-1133">Transmembrane helix</keyword>
<name>A0AAF5PRA4_WUCBA</name>
<evidence type="ECO:0000313" key="3">
    <source>
        <dbReference type="Proteomes" id="UP000093561"/>
    </source>
</evidence>